<evidence type="ECO:0000256" key="2">
    <source>
        <dbReference type="ARBA" id="ARBA00022552"/>
    </source>
</evidence>
<reference evidence="4 5" key="1">
    <citation type="submission" date="2020-02" db="EMBL/GenBank/DDBJ databases">
        <title>Draft genome sequence of Haematococcus lacustris strain NIES-144.</title>
        <authorList>
            <person name="Morimoto D."/>
            <person name="Nakagawa S."/>
            <person name="Yoshida T."/>
            <person name="Sawayama S."/>
        </authorList>
    </citation>
    <scope>NUCLEOTIDE SEQUENCE [LARGE SCALE GENOMIC DNA]</scope>
    <source>
        <strain evidence="4 5">NIES-144</strain>
    </source>
</reference>
<feature type="region of interest" description="Disordered" evidence="3">
    <location>
        <begin position="1"/>
        <end position="24"/>
    </location>
</feature>
<proteinExistence type="inferred from homology"/>
<dbReference type="EMBL" id="BLLF01005029">
    <property type="protein sequence ID" value="GFH30628.1"/>
    <property type="molecule type" value="Genomic_DNA"/>
</dbReference>
<dbReference type="Proteomes" id="UP000485058">
    <property type="component" value="Unassembled WGS sequence"/>
</dbReference>
<comment type="caution">
    <text evidence="4">The sequence shown here is derived from an EMBL/GenBank/DDBJ whole genome shotgun (WGS) entry which is preliminary data.</text>
</comment>
<keyword evidence="5" id="KW-1185">Reference proteome</keyword>
<name>A0A6A0AD83_HAELA</name>
<dbReference type="InterPro" id="IPR019398">
    <property type="entry name" value="Pre-rRNA_process_TSR2"/>
</dbReference>
<dbReference type="GO" id="GO:0006364">
    <property type="term" value="P:rRNA processing"/>
    <property type="evidence" value="ECO:0007669"/>
    <property type="project" value="UniProtKB-KW"/>
</dbReference>
<evidence type="ECO:0000256" key="3">
    <source>
        <dbReference type="SAM" id="MobiDB-lite"/>
    </source>
</evidence>
<gene>
    <name evidence="4" type="ORF">HaLaN_29515</name>
</gene>
<dbReference type="PANTHER" id="PTHR21250">
    <property type="entry name" value="PRE-RRNA-PROCESSING PROTEIN TSR2 HOMOLOG"/>
    <property type="match status" value="1"/>
</dbReference>
<dbReference type="AlphaFoldDB" id="A0A6A0AD83"/>
<dbReference type="Pfam" id="PF10273">
    <property type="entry name" value="WGG"/>
    <property type="match status" value="1"/>
</dbReference>
<protein>
    <submittedName>
        <fullName evidence="4">Uncharacterized protein</fullName>
    </submittedName>
</protein>
<evidence type="ECO:0000313" key="5">
    <source>
        <dbReference type="Proteomes" id="UP000485058"/>
    </source>
</evidence>
<comment type="similarity">
    <text evidence="1">Belongs to the TSR2 family.</text>
</comment>
<accession>A0A6A0AD83</accession>
<keyword evidence="2" id="KW-0698">rRNA processing</keyword>
<evidence type="ECO:0000313" key="4">
    <source>
        <dbReference type="EMBL" id="GFH30628.1"/>
    </source>
</evidence>
<evidence type="ECO:0000256" key="1">
    <source>
        <dbReference type="ARBA" id="ARBA00006524"/>
    </source>
</evidence>
<sequence>MSAPHGGMALRSGTVTGGHGLSPEAREQFETGALTLCSEHYADDLEEELLDALLEDFNLEVEDGSALEIAQRLLKLFAECKVGNYSMVQELTAAAASGVARSRRQVLHVLVEFQMRCTSRREIR</sequence>
<organism evidence="4 5">
    <name type="scientific">Haematococcus lacustris</name>
    <name type="common">Green alga</name>
    <name type="synonym">Haematococcus pluvialis</name>
    <dbReference type="NCBI Taxonomy" id="44745"/>
    <lineage>
        <taxon>Eukaryota</taxon>
        <taxon>Viridiplantae</taxon>
        <taxon>Chlorophyta</taxon>
        <taxon>core chlorophytes</taxon>
        <taxon>Chlorophyceae</taxon>
        <taxon>CS clade</taxon>
        <taxon>Chlamydomonadales</taxon>
        <taxon>Haematococcaceae</taxon>
        <taxon>Haematococcus</taxon>
    </lineage>
</organism>